<sequence length="158" mass="17311">MATTAPCYPAYPTTPPPVAIYTAQDRPTNHSLREPHKLLYLASAISRIAVPAISRRCRADKTLDAGKRRVSGSTLAATRYGIKQPHASAVTSPRPDQGNGTIIRSQTQSWPAEARCDAAHRRTAAFCGLRAMSWDASTRLQRLLVYDTIFKSKTCLLS</sequence>
<organism evidence="1 2">
    <name type="scientific">Trichoderma longibrachiatum ATCC 18648</name>
    <dbReference type="NCBI Taxonomy" id="983965"/>
    <lineage>
        <taxon>Eukaryota</taxon>
        <taxon>Fungi</taxon>
        <taxon>Dikarya</taxon>
        <taxon>Ascomycota</taxon>
        <taxon>Pezizomycotina</taxon>
        <taxon>Sordariomycetes</taxon>
        <taxon>Hypocreomycetidae</taxon>
        <taxon>Hypocreales</taxon>
        <taxon>Hypocreaceae</taxon>
        <taxon>Trichoderma</taxon>
    </lineage>
</organism>
<accession>A0A2T4CAV8</accession>
<dbReference type="AlphaFoldDB" id="A0A2T4CAV8"/>
<name>A0A2T4CAV8_TRILO</name>
<reference evidence="1 2" key="1">
    <citation type="submission" date="2016-07" db="EMBL/GenBank/DDBJ databases">
        <title>Multiple horizontal gene transfer events from other fungi enriched the ability of initially mycotrophic Trichoderma (Ascomycota) to feed on dead plant biomass.</title>
        <authorList>
            <consortium name="DOE Joint Genome Institute"/>
            <person name="Aerts A."/>
            <person name="Atanasova L."/>
            <person name="Chenthamara K."/>
            <person name="Zhang J."/>
            <person name="Grujic M."/>
            <person name="Henrissat B."/>
            <person name="Kuo A."/>
            <person name="Salamov A."/>
            <person name="Lipzen A."/>
            <person name="Labutti K."/>
            <person name="Barry K."/>
            <person name="Miao Y."/>
            <person name="Rahimi M.J."/>
            <person name="Shen Q."/>
            <person name="Grigoriev I.V."/>
            <person name="Kubicek C.P."/>
            <person name="Druzhinina I.S."/>
        </authorList>
    </citation>
    <scope>NUCLEOTIDE SEQUENCE [LARGE SCALE GENOMIC DNA]</scope>
    <source>
        <strain evidence="1 2">ATCC 18648</strain>
    </source>
</reference>
<evidence type="ECO:0000313" key="1">
    <source>
        <dbReference type="EMBL" id="PTB78680.1"/>
    </source>
</evidence>
<evidence type="ECO:0000313" key="2">
    <source>
        <dbReference type="Proteomes" id="UP000240760"/>
    </source>
</evidence>
<proteinExistence type="predicted"/>
<gene>
    <name evidence="1" type="ORF">M440DRAFT_267724</name>
</gene>
<dbReference type="Proteomes" id="UP000240760">
    <property type="component" value="Unassembled WGS sequence"/>
</dbReference>
<dbReference type="EMBL" id="KZ679129">
    <property type="protein sequence ID" value="PTB78680.1"/>
    <property type="molecule type" value="Genomic_DNA"/>
</dbReference>
<protein>
    <submittedName>
        <fullName evidence="1">Uncharacterized protein</fullName>
    </submittedName>
</protein>
<keyword evidence="2" id="KW-1185">Reference proteome</keyword>